<dbReference type="AlphaFoldDB" id="A0A9P7V9Y7"/>
<dbReference type="InterPro" id="IPR031167">
    <property type="entry name" value="G_OBG"/>
</dbReference>
<dbReference type="SUPFAM" id="SSF52540">
    <property type="entry name" value="P-loop containing nucleoside triphosphate hydrolases"/>
    <property type="match status" value="1"/>
</dbReference>
<evidence type="ECO:0000313" key="8">
    <source>
        <dbReference type="Proteomes" id="UP000790833"/>
    </source>
</evidence>
<dbReference type="PANTHER" id="PTHR23305:SF9">
    <property type="entry name" value="OBG-LIKE ATPASE HOMOLOG"/>
    <property type="match status" value="1"/>
</dbReference>
<evidence type="ECO:0000256" key="3">
    <source>
        <dbReference type="ARBA" id="ARBA00059898"/>
    </source>
</evidence>
<dbReference type="PRINTS" id="PR00326">
    <property type="entry name" value="GTP1OBG"/>
</dbReference>
<evidence type="ECO:0000256" key="4">
    <source>
        <dbReference type="ARBA" id="ARBA00068719"/>
    </source>
</evidence>
<evidence type="ECO:0000259" key="6">
    <source>
        <dbReference type="PROSITE" id="PS51880"/>
    </source>
</evidence>
<dbReference type="InterPro" id="IPR012676">
    <property type="entry name" value="TGS-like"/>
</dbReference>
<evidence type="ECO:0000256" key="2">
    <source>
        <dbReference type="ARBA" id="ARBA00022840"/>
    </source>
</evidence>
<proteinExistence type="predicted"/>
<dbReference type="PANTHER" id="PTHR23305">
    <property type="entry name" value="OBG GTPASE FAMILY"/>
    <property type="match status" value="1"/>
</dbReference>
<dbReference type="InterPro" id="IPR041706">
    <property type="entry name" value="YchF_N"/>
</dbReference>
<dbReference type="InterPro" id="IPR027417">
    <property type="entry name" value="P-loop_NTPase"/>
</dbReference>
<evidence type="ECO:0000313" key="7">
    <source>
        <dbReference type="EMBL" id="KAG7194002.1"/>
    </source>
</evidence>
<dbReference type="InterPro" id="IPR012675">
    <property type="entry name" value="Beta-grasp_dom_sf"/>
</dbReference>
<organism evidence="7 8">
    <name type="scientific">Scheffersomyces spartinae</name>
    <dbReference type="NCBI Taxonomy" id="45513"/>
    <lineage>
        <taxon>Eukaryota</taxon>
        <taxon>Fungi</taxon>
        <taxon>Dikarya</taxon>
        <taxon>Ascomycota</taxon>
        <taxon>Saccharomycotina</taxon>
        <taxon>Pichiomycetes</taxon>
        <taxon>Debaryomycetaceae</taxon>
        <taxon>Scheffersomyces</taxon>
    </lineage>
</organism>
<accession>A0A9P7V9Y7</accession>
<dbReference type="Pfam" id="PF06071">
    <property type="entry name" value="YchF-GTPase_C"/>
    <property type="match status" value="1"/>
</dbReference>
<dbReference type="GeneID" id="66118575"/>
<dbReference type="PROSITE" id="PS51880">
    <property type="entry name" value="TGS"/>
    <property type="match status" value="1"/>
</dbReference>
<dbReference type="Proteomes" id="UP000790833">
    <property type="component" value="Unassembled WGS sequence"/>
</dbReference>
<dbReference type="InterPro" id="IPR006073">
    <property type="entry name" value="GTP-bd"/>
</dbReference>
<dbReference type="SUPFAM" id="SSF81271">
    <property type="entry name" value="TGS-like"/>
    <property type="match status" value="1"/>
</dbReference>
<name>A0A9P7V9Y7_9ASCO</name>
<sequence>MKQVLRCLSSGKRLLKPGGDSKQLGRFSNNLSAGVVGLANVGKSTFFQAITKSQLGNPANYPFATIEPCEALVTVPSAKLDHLARLYGSGKTVPTTLKIHDIAGLVRNASSGAGLGNKFLNDIRQVDGIFQIVRGFVDDEIVHVENNLVDPLRDLMIVGDELILKDLEFVESGLELKQKDLKRPHIDKIKLQLELDTLNKLLDTLYEGRKISSGEWDDEEIDIINSYNFLTAKPSVYLLNVSESEYVSGKNQYKEKVQLWINENCPGDQLLMFLAAFESKYNELESSPKELAEYLSGFEGQGPNTCSALPTIVESMREALNLISFYTCGPKEAHQWTTRNGWTAPKAAGVIHTDFEKSFISAQVYKYSDLQTLEPPFDEASLKSKGKQYRQGKNYIVEDGDVLLIKAVGGKAR</sequence>
<dbReference type="GO" id="GO:0016887">
    <property type="term" value="F:ATP hydrolysis activity"/>
    <property type="evidence" value="ECO:0007669"/>
    <property type="project" value="InterPro"/>
</dbReference>
<comment type="function">
    <text evidence="3">Hydrolyzes ATP, and can also hydrolyze GTP with lower efficiency. Has lower affinity for GTP.</text>
</comment>
<dbReference type="InterPro" id="IPR023192">
    <property type="entry name" value="TGS-like_dom_sf"/>
</dbReference>
<dbReference type="InterPro" id="IPR013029">
    <property type="entry name" value="YchF_C"/>
</dbReference>
<keyword evidence="8" id="KW-1185">Reference proteome</keyword>
<keyword evidence="2" id="KW-0067">ATP-binding</keyword>
<dbReference type="InterPro" id="IPR004095">
    <property type="entry name" value="TGS"/>
</dbReference>
<keyword evidence="1" id="KW-0547">Nucleotide-binding</keyword>
<dbReference type="PIRSF" id="PIRSF006641">
    <property type="entry name" value="CHP00092"/>
    <property type="match status" value="1"/>
</dbReference>
<dbReference type="FunFam" id="3.10.20.30:FF:000001">
    <property type="entry name" value="Ribosome-binding ATPase YchF"/>
    <property type="match status" value="1"/>
</dbReference>
<dbReference type="NCBIfam" id="TIGR00092">
    <property type="entry name" value="redox-regulated ATPase YchF"/>
    <property type="match status" value="1"/>
</dbReference>
<dbReference type="GO" id="GO:0005525">
    <property type="term" value="F:GTP binding"/>
    <property type="evidence" value="ECO:0007669"/>
    <property type="project" value="InterPro"/>
</dbReference>
<comment type="caution">
    <text evidence="7">The sequence shown here is derived from an EMBL/GenBank/DDBJ whole genome shotgun (WGS) entry which is preliminary data.</text>
</comment>
<dbReference type="Gene3D" id="1.10.150.300">
    <property type="entry name" value="TGS-like domain"/>
    <property type="match status" value="1"/>
</dbReference>
<dbReference type="GO" id="GO:0005737">
    <property type="term" value="C:cytoplasm"/>
    <property type="evidence" value="ECO:0007669"/>
    <property type="project" value="TreeGrafter"/>
</dbReference>
<dbReference type="RefSeq" id="XP_043049549.1">
    <property type="nucleotide sequence ID" value="XM_043195844.1"/>
</dbReference>
<dbReference type="GO" id="GO:0005524">
    <property type="term" value="F:ATP binding"/>
    <property type="evidence" value="ECO:0007669"/>
    <property type="project" value="UniProtKB-KW"/>
</dbReference>
<dbReference type="Pfam" id="PF01926">
    <property type="entry name" value="MMR_HSR1"/>
    <property type="match status" value="1"/>
</dbReference>
<feature type="domain" description="OBG-type G" evidence="5">
    <location>
        <begin position="31"/>
        <end position="293"/>
    </location>
</feature>
<dbReference type="CDD" id="cd01900">
    <property type="entry name" value="YchF"/>
    <property type="match status" value="1"/>
</dbReference>
<dbReference type="EMBL" id="JAHMUF010000009">
    <property type="protein sequence ID" value="KAG7194002.1"/>
    <property type="molecule type" value="Genomic_DNA"/>
</dbReference>
<dbReference type="FunFam" id="1.10.150.300:FF:000001">
    <property type="entry name" value="Ribosome-binding ATPase YchF"/>
    <property type="match status" value="1"/>
</dbReference>
<reference evidence="7" key="1">
    <citation type="submission" date="2021-03" db="EMBL/GenBank/DDBJ databases">
        <authorList>
            <person name="Palmer J.M."/>
        </authorList>
    </citation>
    <scope>NUCLEOTIDE SEQUENCE</scope>
    <source>
        <strain evidence="7">ARV_011</strain>
    </source>
</reference>
<dbReference type="InterPro" id="IPR004396">
    <property type="entry name" value="ATPase_YchF/OLA1"/>
</dbReference>
<dbReference type="Gene3D" id="3.10.20.30">
    <property type="match status" value="1"/>
</dbReference>
<dbReference type="PROSITE" id="PS51710">
    <property type="entry name" value="G_OBG"/>
    <property type="match status" value="1"/>
</dbReference>
<evidence type="ECO:0000256" key="1">
    <source>
        <dbReference type="ARBA" id="ARBA00022741"/>
    </source>
</evidence>
<gene>
    <name evidence="7" type="ORF">KQ657_005201</name>
</gene>
<dbReference type="OrthoDB" id="424823at2759"/>
<feature type="domain" description="TGS" evidence="6">
    <location>
        <begin position="321"/>
        <end position="407"/>
    </location>
</feature>
<dbReference type="Gene3D" id="3.40.50.300">
    <property type="entry name" value="P-loop containing nucleotide triphosphate hydrolases"/>
    <property type="match status" value="1"/>
</dbReference>
<evidence type="ECO:0000259" key="5">
    <source>
        <dbReference type="PROSITE" id="PS51710"/>
    </source>
</evidence>
<protein>
    <recommendedName>
        <fullName evidence="4">Obg-like ATPase homolog</fullName>
    </recommendedName>
</protein>